<dbReference type="SUPFAM" id="SSF56954">
    <property type="entry name" value="Outer membrane efflux proteins (OEP)"/>
    <property type="match status" value="1"/>
</dbReference>
<keyword evidence="2" id="KW-0449">Lipoprotein</keyword>
<proteinExistence type="inferred from homology"/>
<dbReference type="GO" id="GO:0015562">
    <property type="term" value="F:efflux transmembrane transporter activity"/>
    <property type="evidence" value="ECO:0007669"/>
    <property type="project" value="InterPro"/>
</dbReference>
<feature type="chain" id="PRO_5021509823" evidence="2">
    <location>
        <begin position="34"/>
        <end position="479"/>
    </location>
</feature>
<dbReference type="Proteomes" id="UP000297564">
    <property type="component" value="Unassembled WGS sequence"/>
</dbReference>
<keyword evidence="2" id="KW-0812">Transmembrane</keyword>
<keyword evidence="2" id="KW-0472">Membrane</keyword>
<comment type="caution">
    <text evidence="4">The sequence shown here is derived from an EMBL/GenBank/DDBJ whole genome shotgun (WGS) entry which is preliminary data.</text>
</comment>
<sequence>MTAPSHARHQPRALLASLLATVLALAGCATAPAADPPPPAVDTPVAFKQGEGAWVPTASVEVLERGTWWELFGDPALNALAQQVEVSNQNLAAAVAAYAQARALVAQQRASLFPSVNAGASADRGGGRGGTPTRGSYDLSIGFSWEPDVWGRLGQAVAAARASEQASAADLAAARLSIQGELAANYIALRGIDQERALLRQIVQGLERTLQITGNRYEAGIVARTDVLQAQTQLANARAELLTLDRQRAQLEHAVAVLVGRAPGNFAIEDRSAGGSAAVPALVPDVPMQLPSTLLLRRPDIVGAERRVVLANAQRGVARSAWFPSLRLSGSSGLGAASFADVFSAGNLVWALGLSLAQTVFDGGAREAQLDSARAGLEQAAARYRQTVLSAFQGVEDQLVAARLLREQQALREQAASAAALAEQQVMNRYQAGQVGFNEVITAQSTAQNARRSLVQLQADRQLAAVALIQALGGGWRAP</sequence>
<feature type="coiled-coil region" evidence="3">
    <location>
        <begin position="227"/>
        <end position="254"/>
    </location>
</feature>
<dbReference type="InterPro" id="IPR003423">
    <property type="entry name" value="OMP_efflux"/>
</dbReference>
<dbReference type="GO" id="GO:0005886">
    <property type="term" value="C:plasma membrane"/>
    <property type="evidence" value="ECO:0007669"/>
    <property type="project" value="UniProtKB-SubCell"/>
</dbReference>
<dbReference type="RefSeq" id="WP_135286782.1">
    <property type="nucleotide sequence ID" value="NZ_SMLL01000008.1"/>
</dbReference>
<evidence type="ECO:0000313" key="4">
    <source>
        <dbReference type="EMBL" id="TFY96771.1"/>
    </source>
</evidence>
<dbReference type="Gene3D" id="2.20.200.10">
    <property type="entry name" value="Outer membrane efflux proteins (OEP)"/>
    <property type="match status" value="1"/>
</dbReference>
<gene>
    <name evidence="4" type="ORF">EZ242_18985</name>
</gene>
<accession>A0A4Z0BDL4</accession>
<protein>
    <submittedName>
        <fullName evidence="4">Efflux transporter outer membrane subunit</fullName>
    </submittedName>
</protein>
<keyword evidence="3" id="KW-0175">Coiled coil</keyword>
<evidence type="ECO:0000313" key="5">
    <source>
        <dbReference type="Proteomes" id="UP000297564"/>
    </source>
</evidence>
<dbReference type="PANTHER" id="PTHR30203:SF33">
    <property type="entry name" value="BLR4455 PROTEIN"/>
    <property type="match status" value="1"/>
</dbReference>
<dbReference type="NCBIfam" id="TIGR01845">
    <property type="entry name" value="outer_NodT"/>
    <property type="match status" value="1"/>
</dbReference>
<dbReference type="EMBL" id="SMLL01000008">
    <property type="protein sequence ID" value="TFY96771.1"/>
    <property type="molecule type" value="Genomic_DNA"/>
</dbReference>
<evidence type="ECO:0000256" key="3">
    <source>
        <dbReference type="SAM" id="Coils"/>
    </source>
</evidence>
<evidence type="ECO:0000256" key="2">
    <source>
        <dbReference type="RuleBase" id="RU362097"/>
    </source>
</evidence>
<organism evidence="4 5">
    <name type="scientific">Ramlibacter rhizophilus</name>
    <dbReference type="NCBI Taxonomy" id="1781167"/>
    <lineage>
        <taxon>Bacteria</taxon>
        <taxon>Pseudomonadati</taxon>
        <taxon>Pseudomonadota</taxon>
        <taxon>Betaproteobacteria</taxon>
        <taxon>Burkholderiales</taxon>
        <taxon>Comamonadaceae</taxon>
        <taxon>Ramlibacter</taxon>
    </lineage>
</organism>
<dbReference type="OrthoDB" id="9770517at2"/>
<dbReference type="InterPro" id="IPR010131">
    <property type="entry name" value="MdtP/NodT-like"/>
</dbReference>
<keyword evidence="5" id="KW-1185">Reference proteome</keyword>
<comment type="similarity">
    <text evidence="1 2">Belongs to the outer membrane factor (OMF) (TC 1.B.17) family.</text>
</comment>
<evidence type="ECO:0000256" key="1">
    <source>
        <dbReference type="ARBA" id="ARBA00007613"/>
    </source>
</evidence>
<reference evidence="4 5" key="1">
    <citation type="submission" date="2019-03" db="EMBL/GenBank/DDBJ databases">
        <title>Ramlibacter rhizophilus CCTCC AB2015357, whole genome shotgun sequence.</title>
        <authorList>
            <person name="Zhang X."/>
            <person name="Feng G."/>
            <person name="Zhu H."/>
        </authorList>
    </citation>
    <scope>NUCLEOTIDE SEQUENCE [LARGE SCALE GENOMIC DNA]</scope>
    <source>
        <strain evidence="4 5">CCTCC AB2015357</strain>
    </source>
</reference>
<dbReference type="AlphaFoldDB" id="A0A4Z0BDL4"/>
<dbReference type="Pfam" id="PF02321">
    <property type="entry name" value="OEP"/>
    <property type="match status" value="2"/>
</dbReference>
<dbReference type="PANTHER" id="PTHR30203">
    <property type="entry name" value="OUTER MEMBRANE CATION EFFLUX PROTEIN"/>
    <property type="match status" value="1"/>
</dbReference>
<feature type="signal peptide" evidence="2">
    <location>
        <begin position="1"/>
        <end position="33"/>
    </location>
</feature>
<name>A0A4Z0BDL4_9BURK</name>
<keyword evidence="2" id="KW-1134">Transmembrane beta strand</keyword>
<dbReference type="Gene3D" id="1.20.1600.10">
    <property type="entry name" value="Outer membrane efflux proteins (OEP)"/>
    <property type="match status" value="1"/>
</dbReference>
<keyword evidence="2" id="KW-0564">Palmitate</keyword>
<keyword evidence="2" id="KW-0732">Signal</keyword>
<comment type="subcellular location">
    <subcellularLocation>
        <location evidence="2">Cell membrane</location>
        <topology evidence="2">Lipid-anchor</topology>
    </subcellularLocation>
</comment>